<dbReference type="PIRSF" id="PIRSF016933">
    <property type="entry name" value="PrsW"/>
    <property type="match status" value="1"/>
</dbReference>
<accession>K0NH69</accession>
<protein>
    <recommendedName>
        <fullName evidence="3">Protease PrsW</fullName>
    </recommendedName>
    <alternativeName>
        <fullName evidence="10">Protease responsible for activating sigma-W</fullName>
    </alternativeName>
</protein>
<evidence type="ECO:0000313" key="13">
    <source>
        <dbReference type="Proteomes" id="UP000009325"/>
    </source>
</evidence>
<gene>
    <name evidence="12" type="ORF">BN146_10560</name>
</gene>
<dbReference type="GO" id="GO:0006508">
    <property type="term" value="P:proteolysis"/>
    <property type="evidence" value="ECO:0007669"/>
    <property type="project" value="UniProtKB-KW"/>
</dbReference>
<feature type="transmembrane region" description="Helical" evidence="11">
    <location>
        <begin position="44"/>
        <end position="65"/>
    </location>
</feature>
<evidence type="ECO:0000256" key="7">
    <source>
        <dbReference type="ARBA" id="ARBA00022801"/>
    </source>
</evidence>
<dbReference type="PANTHER" id="PTHR36844">
    <property type="entry name" value="PROTEASE PRSW"/>
    <property type="match status" value="1"/>
</dbReference>
<dbReference type="Proteomes" id="UP000009325">
    <property type="component" value="Unassembled WGS sequence"/>
</dbReference>
<keyword evidence="8 11" id="KW-1133">Transmembrane helix</keyword>
<keyword evidence="7" id="KW-0378">Hydrolase</keyword>
<evidence type="ECO:0000256" key="9">
    <source>
        <dbReference type="ARBA" id="ARBA00023136"/>
    </source>
</evidence>
<feature type="transmembrane region" description="Helical" evidence="11">
    <location>
        <begin position="213"/>
        <end position="231"/>
    </location>
</feature>
<evidence type="ECO:0000256" key="8">
    <source>
        <dbReference type="ARBA" id="ARBA00022989"/>
    </source>
</evidence>
<evidence type="ECO:0000256" key="4">
    <source>
        <dbReference type="ARBA" id="ARBA00022475"/>
    </source>
</evidence>
<comment type="caution">
    <text evidence="12">The sequence shown here is derived from an EMBL/GenBank/DDBJ whole genome shotgun (WGS) entry which is preliminary data.</text>
</comment>
<evidence type="ECO:0000256" key="6">
    <source>
        <dbReference type="ARBA" id="ARBA00022692"/>
    </source>
</evidence>
<feature type="transmembrane region" description="Helical" evidence="11">
    <location>
        <begin position="146"/>
        <end position="171"/>
    </location>
</feature>
<proteinExistence type="inferred from homology"/>
<keyword evidence="6 11" id="KW-0812">Transmembrane</keyword>
<evidence type="ECO:0000256" key="10">
    <source>
        <dbReference type="ARBA" id="ARBA00030345"/>
    </source>
</evidence>
<dbReference type="Pfam" id="PF13367">
    <property type="entry name" value="PrsW-protease"/>
    <property type="match status" value="1"/>
</dbReference>
<keyword evidence="5" id="KW-0645">Protease</keyword>
<evidence type="ECO:0000256" key="2">
    <source>
        <dbReference type="ARBA" id="ARBA00009165"/>
    </source>
</evidence>
<dbReference type="GO" id="GO:0008233">
    <property type="term" value="F:peptidase activity"/>
    <property type="evidence" value="ECO:0007669"/>
    <property type="project" value="UniProtKB-KW"/>
</dbReference>
<feature type="transmembrane region" description="Helical" evidence="11">
    <location>
        <begin position="80"/>
        <end position="97"/>
    </location>
</feature>
<evidence type="ECO:0000313" key="12">
    <source>
        <dbReference type="EMBL" id="CCK84637.1"/>
    </source>
</evidence>
<dbReference type="OrthoDB" id="5504276at2"/>
<feature type="transmembrane region" description="Helical" evidence="11">
    <location>
        <begin position="183"/>
        <end position="201"/>
    </location>
</feature>
<name>K0NH69_9LACO</name>
<dbReference type="RefSeq" id="WP_008460669.1">
    <property type="nucleotide sequence ID" value="NZ_CALZ01000160.1"/>
</dbReference>
<dbReference type="GO" id="GO:0005886">
    <property type="term" value="C:plasma membrane"/>
    <property type="evidence" value="ECO:0007669"/>
    <property type="project" value="UniProtKB-SubCell"/>
</dbReference>
<dbReference type="InterPro" id="IPR023596">
    <property type="entry name" value="Peptidase_PrsW_arch/bac"/>
</dbReference>
<keyword evidence="9 11" id="KW-0472">Membrane</keyword>
<dbReference type="AlphaFoldDB" id="K0NH69"/>
<keyword evidence="4" id="KW-1003">Cell membrane</keyword>
<dbReference type="PANTHER" id="PTHR36844:SF1">
    <property type="entry name" value="PROTEASE PRSW"/>
    <property type="match status" value="1"/>
</dbReference>
<comment type="similarity">
    <text evidence="2">Belongs to the protease PrsW family.</text>
</comment>
<evidence type="ECO:0000256" key="11">
    <source>
        <dbReference type="SAM" id="Phobius"/>
    </source>
</evidence>
<evidence type="ECO:0000256" key="5">
    <source>
        <dbReference type="ARBA" id="ARBA00022670"/>
    </source>
</evidence>
<comment type="subcellular location">
    <subcellularLocation>
        <location evidence="1">Cell membrane</location>
        <topology evidence="1">Multi-pass membrane protein</topology>
    </subcellularLocation>
</comment>
<evidence type="ECO:0000256" key="1">
    <source>
        <dbReference type="ARBA" id="ARBA00004651"/>
    </source>
</evidence>
<dbReference type="EMBL" id="CALZ01000160">
    <property type="protein sequence ID" value="CCK84637.1"/>
    <property type="molecule type" value="Genomic_DNA"/>
</dbReference>
<reference evidence="12 13" key="1">
    <citation type="submission" date="2012-08" db="EMBL/GenBank/DDBJ databases">
        <title>Draft Genome Sequences of Lactobacillus equicursoris CIP 110162T, isolated from thoroughbred racehorse feces and Lactobacillus sp. CRBIP 24.137 isolated from urine of human.</title>
        <authorList>
            <person name="Cousin S."/>
            <person name="Loux V."/>
            <person name="Ma L."/>
            <person name="Creno S."/>
            <person name="Clermont D."/>
            <person name="Bizet C."/>
            <person name="Bouchier C."/>
        </authorList>
    </citation>
    <scope>NUCLEOTIDE SEQUENCE [LARGE SCALE GENOMIC DNA]</scope>
    <source>
        <strain evidence="12 13">66c</strain>
    </source>
</reference>
<organism evidence="12 13">
    <name type="scientific">Lactobacillus equicursoris 66c</name>
    <dbReference type="NCBI Taxonomy" id="872326"/>
    <lineage>
        <taxon>Bacteria</taxon>
        <taxon>Bacillati</taxon>
        <taxon>Bacillota</taxon>
        <taxon>Bacilli</taxon>
        <taxon>Lactobacillales</taxon>
        <taxon>Lactobacillaceae</taxon>
        <taxon>Lactobacillus</taxon>
    </lineage>
</organism>
<evidence type="ECO:0000256" key="3">
    <source>
        <dbReference type="ARBA" id="ARBA00018997"/>
    </source>
</evidence>
<feature type="transmembrane region" description="Helical" evidence="11">
    <location>
        <begin position="12"/>
        <end position="32"/>
    </location>
</feature>
<sequence length="250" mass="28738">MFFFFLEPILVYNWLLILAAIIPAIFLMVKVYRSDRLEPESPYILRLMVTGGIWSAVLAGVLEWIGNGILTSFVSQKSDLYNIIMYFVIVGFSEEGSKYFFLKRRSWFSQEFNCQYDGVVYAVFVALGFALWENISYVLMYGFSTALVRAVTAIPGHACFGVFMGIFYGLARGNAYLGKEIRSKFYRILAVVIPALIHGAYDYIASLNSAKGQWIFLAFIAALFFISFRLVSKMSKNDKYFEIDRRNFRF</sequence>
<dbReference type="InterPro" id="IPR026898">
    <property type="entry name" value="PrsW"/>
</dbReference>
<feature type="transmembrane region" description="Helical" evidence="11">
    <location>
        <begin position="118"/>
        <end position="140"/>
    </location>
</feature>